<feature type="domain" description="SnoaL-like" evidence="1">
    <location>
        <begin position="8"/>
        <end position="110"/>
    </location>
</feature>
<dbReference type="GO" id="GO:0016853">
    <property type="term" value="F:isomerase activity"/>
    <property type="evidence" value="ECO:0007669"/>
    <property type="project" value="UniProtKB-KW"/>
</dbReference>
<dbReference type="InterPro" id="IPR037401">
    <property type="entry name" value="SnoaL-like"/>
</dbReference>
<organism evidence="2 3">
    <name type="scientific">Actinocatenispora rupis</name>
    <dbReference type="NCBI Taxonomy" id="519421"/>
    <lineage>
        <taxon>Bacteria</taxon>
        <taxon>Bacillati</taxon>
        <taxon>Actinomycetota</taxon>
        <taxon>Actinomycetes</taxon>
        <taxon>Micromonosporales</taxon>
        <taxon>Micromonosporaceae</taxon>
        <taxon>Actinocatenispora</taxon>
    </lineage>
</organism>
<sequence length="120" mass="12676">MSDAAGIVERYIAAWNETDPVARRAAVGALWAEDGGYLDPLADVRGHDAIDAVIGGAQQQFAGLEFRLLGAVDAHHTIVRFRWELVPAGGGESVVEGSDVAVLDGDRITVVHGFLDKIPG</sequence>
<gene>
    <name evidence="2" type="ORF">Aru02nite_49830</name>
</gene>
<dbReference type="SUPFAM" id="SSF54427">
    <property type="entry name" value="NTF2-like"/>
    <property type="match status" value="1"/>
</dbReference>
<comment type="caution">
    <text evidence="2">The sequence shown here is derived from an EMBL/GenBank/DDBJ whole genome shotgun (WGS) entry which is preliminary data.</text>
</comment>
<evidence type="ECO:0000313" key="2">
    <source>
        <dbReference type="EMBL" id="GID14094.1"/>
    </source>
</evidence>
<dbReference type="RefSeq" id="WP_203661737.1">
    <property type="nucleotide sequence ID" value="NZ_BAAAZM010000001.1"/>
</dbReference>
<dbReference type="AlphaFoldDB" id="A0A8J3JC88"/>
<proteinExistence type="predicted"/>
<reference evidence="2" key="1">
    <citation type="submission" date="2021-01" db="EMBL/GenBank/DDBJ databases">
        <title>Whole genome shotgun sequence of Actinocatenispora rupis NBRC 107355.</title>
        <authorList>
            <person name="Komaki H."/>
            <person name="Tamura T."/>
        </authorList>
    </citation>
    <scope>NUCLEOTIDE SEQUENCE</scope>
    <source>
        <strain evidence="2">NBRC 107355</strain>
    </source>
</reference>
<dbReference type="Proteomes" id="UP000612808">
    <property type="component" value="Unassembled WGS sequence"/>
</dbReference>
<name>A0A8J3JC88_9ACTN</name>
<dbReference type="Pfam" id="PF12680">
    <property type="entry name" value="SnoaL_2"/>
    <property type="match status" value="1"/>
</dbReference>
<dbReference type="Gene3D" id="3.10.450.50">
    <property type="match status" value="1"/>
</dbReference>
<keyword evidence="2" id="KW-0413">Isomerase</keyword>
<protein>
    <submittedName>
        <fullName evidence="2">Isomerase</fullName>
    </submittedName>
</protein>
<evidence type="ECO:0000313" key="3">
    <source>
        <dbReference type="Proteomes" id="UP000612808"/>
    </source>
</evidence>
<keyword evidence="3" id="KW-1185">Reference proteome</keyword>
<dbReference type="InterPro" id="IPR032710">
    <property type="entry name" value="NTF2-like_dom_sf"/>
</dbReference>
<dbReference type="EMBL" id="BOMB01000029">
    <property type="protein sequence ID" value="GID14094.1"/>
    <property type="molecule type" value="Genomic_DNA"/>
</dbReference>
<evidence type="ECO:0000259" key="1">
    <source>
        <dbReference type="Pfam" id="PF12680"/>
    </source>
</evidence>
<accession>A0A8J3JC88</accession>